<protein>
    <recommendedName>
        <fullName evidence="1">Glycosyl transferase family 1 domain-containing protein</fullName>
    </recommendedName>
</protein>
<dbReference type="PANTHER" id="PTHR12526">
    <property type="entry name" value="GLYCOSYLTRANSFERASE"/>
    <property type="match status" value="1"/>
</dbReference>
<evidence type="ECO:0000313" key="2">
    <source>
        <dbReference type="EMBL" id="SVD05180.1"/>
    </source>
</evidence>
<dbReference type="SUPFAM" id="SSF53756">
    <property type="entry name" value="UDP-Glycosyltransferase/glycogen phosphorylase"/>
    <property type="match status" value="1"/>
</dbReference>
<reference evidence="2" key="1">
    <citation type="submission" date="2018-05" db="EMBL/GenBank/DDBJ databases">
        <authorList>
            <person name="Lanie J.A."/>
            <person name="Ng W.-L."/>
            <person name="Kazmierczak K.M."/>
            <person name="Andrzejewski T.M."/>
            <person name="Davidsen T.M."/>
            <person name="Wayne K.J."/>
            <person name="Tettelin H."/>
            <person name="Glass J.I."/>
            <person name="Rusch D."/>
            <person name="Podicherti R."/>
            <person name="Tsui H.-C.T."/>
            <person name="Winkler M.E."/>
        </authorList>
    </citation>
    <scope>NUCLEOTIDE SEQUENCE</scope>
</reference>
<organism evidence="2">
    <name type="scientific">marine metagenome</name>
    <dbReference type="NCBI Taxonomy" id="408172"/>
    <lineage>
        <taxon>unclassified sequences</taxon>
        <taxon>metagenomes</taxon>
        <taxon>ecological metagenomes</taxon>
    </lineage>
</organism>
<dbReference type="Pfam" id="PF00534">
    <property type="entry name" value="Glycos_transf_1"/>
    <property type="match status" value="1"/>
</dbReference>
<dbReference type="GO" id="GO:0016757">
    <property type="term" value="F:glycosyltransferase activity"/>
    <property type="evidence" value="ECO:0007669"/>
    <property type="project" value="InterPro"/>
</dbReference>
<dbReference type="InterPro" id="IPR001296">
    <property type="entry name" value="Glyco_trans_1"/>
</dbReference>
<evidence type="ECO:0000259" key="1">
    <source>
        <dbReference type="Pfam" id="PF00534"/>
    </source>
</evidence>
<proteinExistence type="predicted"/>
<dbReference type="AlphaFoldDB" id="A0A382S5M3"/>
<feature type="domain" description="Glycosyl transferase family 1" evidence="1">
    <location>
        <begin position="73"/>
        <end position="227"/>
    </location>
</feature>
<accession>A0A382S5M3</accession>
<sequence length="252" mass="28726">HGPYTVNRYTKIMTTGARVIAISKYIKKYILENYPGVDKKKIEVIPRGINSNKFPFGYKPSDSWKEAWYSQFPNIKNKFLITLPARITRWKGQNDFVEIITKLNASGIQVHGLVVGGINERKKRYLKELEFLVKKNNIGNHITFTGHRDDIKEIMSISNIVLSLAKIPEAFGRTALEALSLGVPVIAYNHGGAEEVLINMFPEGKIEPLNIDNAILLIKRFYKLKPKVENKNIFTLDNMLDKTISIYNSVCQ</sequence>
<gene>
    <name evidence="2" type="ORF">METZ01_LOCUS358034</name>
</gene>
<name>A0A382S5M3_9ZZZZ</name>
<feature type="non-terminal residue" evidence="2">
    <location>
        <position position="1"/>
    </location>
</feature>
<dbReference type="Gene3D" id="3.40.50.2000">
    <property type="entry name" value="Glycogen Phosphorylase B"/>
    <property type="match status" value="2"/>
</dbReference>
<dbReference type="EMBL" id="UINC01126598">
    <property type="protein sequence ID" value="SVD05180.1"/>
    <property type="molecule type" value="Genomic_DNA"/>
</dbReference>